<dbReference type="PROSITE" id="PS50932">
    <property type="entry name" value="HTH_LACI_2"/>
    <property type="match status" value="1"/>
</dbReference>
<dbReference type="SMART" id="SM00354">
    <property type="entry name" value="HTH_LACI"/>
    <property type="match status" value="1"/>
</dbReference>
<dbReference type="SUPFAM" id="SSF47413">
    <property type="entry name" value="lambda repressor-like DNA-binding domains"/>
    <property type="match status" value="1"/>
</dbReference>
<keyword evidence="3" id="KW-0804">Transcription</keyword>
<dbReference type="Gene3D" id="1.10.260.40">
    <property type="entry name" value="lambda repressor-like DNA-binding domains"/>
    <property type="match status" value="1"/>
</dbReference>
<feature type="domain" description="HTH lacI-type" evidence="4">
    <location>
        <begin position="3"/>
        <end position="57"/>
    </location>
</feature>
<keyword evidence="1" id="KW-0805">Transcription regulation</keyword>
<protein>
    <submittedName>
        <fullName evidence="5">Putative transcriptional regulator</fullName>
    </submittedName>
</protein>
<reference evidence="5" key="1">
    <citation type="submission" date="2012-10" db="EMBL/GenBank/DDBJ databases">
        <authorList>
            <person name="Sandrine L."/>
        </authorList>
    </citation>
    <scope>NUCLEOTIDE SEQUENCE</scope>
</reference>
<dbReference type="SUPFAM" id="SSF53822">
    <property type="entry name" value="Periplasmic binding protein-like I"/>
    <property type="match status" value="1"/>
</dbReference>
<keyword evidence="2" id="KW-0238">DNA-binding</keyword>
<accession>S0DG10</accession>
<dbReference type="CDD" id="cd06267">
    <property type="entry name" value="PBP1_LacI_sugar_binding-like"/>
    <property type="match status" value="1"/>
</dbReference>
<evidence type="ECO:0000256" key="3">
    <source>
        <dbReference type="ARBA" id="ARBA00023163"/>
    </source>
</evidence>
<evidence type="ECO:0000256" key="1">
    <source>
        <dbReference type="ARBA" id="ARBA00023015"/>
    </source>
</evidence>
<dbReference type="AlphaFoldDB" id="S0DG10"/>
<dbReference type="InterPro" id="IPR010982">
    <property type="entry name" value="Lambda_DNA-bd_dom_sf"/>
</dbReference>
<organism evidence="5">
    <name type="scientific">termite gut metagenome</name>
    <dbReference type="NCBI Taxonomy" id="433724"/>
    <lineage>
        <taxon>unclassified sequences</taxon>
        <taxon>metagenomes</taxon>
        <taxon>organismal metagenomes</taxon>
    </lineage>
</organism>
<dbReference type="PANTHER" id="PTHR30146">
    <property type="entry name" value="LACI-RELATED TRANSCRIPTIONAL REPRESSOR"/>
    <property type="match status" value="1"/>
</dbReference>
<reference evidence="5" key="2">
    <citation type="journal article" date="2013" name="Biotechnol. Biofuels">
        <title>Mining for hemicellulases in the fungus-growing termite Pseudacanthotermes militaris using functional metagenomics.</title>
        <authorList>
            <person name="Bastien G."/>
            <person name="Arnal G."/>
            <person name="Bozonnet S."/>
            <person name="Laguerre S."/>
            <person name="Ferreira F."/>
            <person name="Faure R."/>
            <person name="Henrissat B."/>
            <person name="Lefevre F."/>
            <person name="Robe P."/>
            <person name="Bouchez O."/>
            <person name="Noirot C."/>
            <person name="Dumon C."/>
            <person name="O'Donohue M."/>
        </authorList>
    </citation>
    <scope>NUCLEOTIDE SEQUENCE</scope>
</reference>
<proteinExistence type="predicted"/>
<sequence>MSVTTHDIARECNVSRGTVDRALNARSGVSEKTRQLVLKKAEEMGYRPHQLARALVKGKTMSIGVIVFDLYNSFFASLLNSIESMAKELGFFVNITLTNKDPAREIECIEHLMNGRVDGLIICPVNRGEEFAKYIRTLSIPVVTVLNALEDDHIPYVGINQFRAMYEATQYVISKGYGRTIFFCPPIANRDRMNVYSQEQRYLGYLEAVSNSETPVESTVFTKSAYQDLIPLIMDSSSKKTAVICSSDIFALNLINHLKLRGVNVPYKVGVMGFDNIDENKYVIPALSTVSIPIQQLGEVAASVLIQKINQEDTLTEGPPFHFLNYDIIPGQTII</sequence>
<evidence type="ECO:0000256" key="2">
    <source>
        <dbReference type="ARBA" id="ARBA00023125"/>
    </source>
</evidence>
<dbReference type="Pfam" id="PF00532">
    <property type="entry name" value="Peripla_BP_1"/>
    <property type="match status" value="1"/>
</dbReference>
<dbReference type="Gene3D" id="3.40.50.2300">
    <property type="match status" value="2"/>
</dbReference>
<dbReference type="GO" id="GO:0000976">
    <property type="term" value="F:transcription cis-regulatory region binding"/>
    <property type="evidence" value="ECO:0007669"/>
    <property type="project" value="TreeGrafter"/>
</dbReference>
<name>S0DG10_9ZZZZ</name>
<evidence type="ECO:0000313" key="5">
    <source>
        <dbReference type="EMBL" id="CCO21810.1"/>
    </source>
</evidence>
<dbReference type="CDD" id="cd01392">
    <property type="entry name" value="HTH_LacI"/>
    <property type="match status" value="1"/>
</dbReference>
<dbReference type="InterPro" id="IPR000843">
    <property type="entry name" value="HTH_LacI"/>
</dbReference>
<dbReference type="GO" id="GO:0003700">
    <property type="term" value="F:DNA-binding transcription factor activity"/>
    <property type="evidence" value="ECO:0007669"/>
    <property type="project" value="TreeGrafter"/>
</dbReference>
<dbReference type="InterPro" id="IPR001761">
    <property type="entry name" value="Peripla_BP/Lac1_sug-bd_dom"/>
</dbReference>
<dbReference type="PANTHER" id="PTHR30146:SF109">
    <property type="entry name" value="HTH-TYPE TRANSCRIPTIONAL REGULATOR GALS"/>
    <property type="match status" value="1"/>
</dbReference>
<dbReference type="InterPro" id="IPR028082">
    <property type="entry name" value="Peripla_BP_I"/>
</dbReference>
<dbReference type="Pfam" id="PF00356">
    <property type="entry name" value="LacI"/>
    <property type="match status" value="1"/>
</dbReference>
<gene>
    <name evidence="5" type="ORF">BN138_998</name>
</gene>
<dbReference type="EMBL" id="HF548330">
    <property type="protein sequence ID" value="CCO21810.1"/>
    <property type="molecule type" value="Genomic_DNA"/>
</dbReference>
<evidence type="ECO:0000259" key="4">
    <source>
        <dbReference type="PROSITE" id="PS50932"/>
    </source>
</evidence>